<accession>A0ABS6XLP1</accession>
<evidence type="ECO:0000256" key="2">
    <source>
        <dbReference type="ARBA" id="ARBA00022694"/>
    </source>
</evidence>
<protein>
    <recommendedName>
        <fullName evidence="4">tRNA modification GTPase MnmE</fullName>
        <ecNumber evidence="4">3.6.-.-</ecNumber>
    </recommendedName>
</protein>
<feature type="domain" description="MnmE helical" evidence="7">
    <location>
        <begin position="120"/>
        <end position="424"/>
    </location>
</feature>
<feature type="binding site" evidence="4">
    <location>
        <begin position="223"/>
        <end position="228"/>
    </location>
    <ligand>
        <name>GTP</name>
        <dbReference type="ChEBI" id="CHEBI:37565"/>
    </ligand>
</feature>
<feature type="domain" description="G" evidence="5">
    <location>
        <begin position="215"/>
        <end position="306"/>
    </location>
</feature>
<dbReference type="CDD" id="cd14858">
    <property type="entry name" value="TrmE_N"/>
    <property type="match status" value="1"/>
</dbReference>
<keyword evidence="4 8" id="KW-0378">Hydrolase</keyword>
<feature type="binding site" evidence="4">
    <location>
        <position position="20"/>
    </location>
    <ligand>
        <name>(6S)-5-formyl-5,6,7,8-tetrahydrofolate</name>
        <dbReference type="ChEBI" id="CHEBI:57457"/>
    </ligand>
</feature>
<keyword evidence="4" id="KW-0547">Nucleotide-binding</keyword>
<feature type="binding site" evidence="4">
    <location>
        <position position="227"/>
    </location>
    <ligand>
        <name>Mg(2+)</name>
        <dbReference type="ChEBI" id="CHEBI:18420"/>
    </ligand>
</feature>
<evidence type="ECO:0000256" key="1">
    <source>
        <dbReference type="ARBA" id="ARBA00011043"/>
    </source>
</evidence>
<dbReference type="InterPro" id="IPR018948">
    <property type="entry name" value="GTP-bd_TrmE_N"/>
</dbReference>
<comment type="caution">
    <text evidence="8">The sequence shown here is derived from an EMBL/GenBank/DDBJ whole genome shotgun (WGS) entry which is preliminary data.</text>
</comment>
<feature type="binding site" evidence="4">
    <location>
        <position position="117"/>
    </location>
    <ligand>
        <name>(6S)-5-formyl-5,6,7,8-tetrahydrofolate</name>
        <dbReference type="ChEBI" id="CHEBI:57457"/>
    </ligand>
</feature>
<feature type="binding site" evidence="4">
    <location>
        <begin position="242"/>
        <end position="248"/>
    </location>
    <ligand>
        <name>GTP</name>
        <dbReference type="ChEBI" id="CHEBI:37565"/>
    </ligand>
</feature>
<evidence type="ECO:0000259" key="7">
    <source>
        <dbReference type="Pfam" id="PF12631"/>
    </source>
</evidence>
<dbReference type="RefSeq" id="WP_219237914.1">
    <property type="nucleotide sequence ID" value="NZ_JAHWZX010000005.1"/>
</dbReference>
<dbReference type="InterPro" id="IPR006073">
    <property type="entry name" value="GTP-bd"/>
</dbReference>
<keyword evidence="4" id="KW-0963">Cytoplasm</keyword>
<dbReference type="NCBIfam" id="NF003661">
    <property type="entry name" value="PRK05291.1-3"/>
    <property type="match status" value="1"/>
</dbReference>
<keyword evidence="9" id="KW-1185">Reference proteome</keyword>
<feature type="binding site" evidence="4">
    <location>
        <position position="242"/>
    </location>
    <ligand>
        <name>K(+)</name>
        <dbReference type="ChEBI" id="CHEBI:29103"/>
    </ligand>
</feature>
<keyword evidence="4" id="KW-0342">GTP-binding</keyword>
<comment type="cofactor">
    <cofactor evidence="4">
        <name>K(+)</name>
        <dbReference type="ChEBI" id="CHEBI:29103"/>
    </cofactor>
    <text evidence="4">Binds 1 potassium ion per subunit.</text>
</comment>
<dbReference type="PANTHER" id="PTHR42714:SF2">
    <property type="entry name" value="TRNA MODIFICATION GTPASE GTPBP3, MITOCHONDRIAL"/>
    <property type="match status" value="1"/>
</dbReference>
<evidence type="ECO:0000259" key="6">
    <source>
        <dbReference type="Pfam" id="PF10396"/>
    </source>
</evidence>
<evidence type="ECO:0000313" key="8">
    <source>
        <dbReference type="EMBL" id="MBW4330718.1"/>
    </source>
</evidence>
<keyword evidence="4" id="KW-0460">Magnesium</keyword>
<keyword evidence="4" id="KW-0479">Metal-binding</keyword>
<feature type="binding site" evidence="4">
    <location>
        <position position="247"/>
    </location>
    <ligand>
        <name>K(+)</name>
        <dbReference type="ChEBI" id="CHEBI:29103"/>
    </ligand>
</feature>
<dbReference type="EC" id="3.6.-.-" evidence="4"/>
<dbReference type="InterPro" id="IPR004520">
    <property type="entry name" value="GTPase_MnmE"/>
</dbReference>
<feature type="binding site" evidence="4">
    <location>
        <position position="244"/>
    </location>
    <ligand>
        <name>K(+)</name>
        <dbReference type="ChEBI" id="CHEBI:29103"/>
    </ligand>
</feature>
<evidence type="ECO:0000259" key="5">
    <source>
        <dbReference type="Pfam" id="PF01926"/>
    </source>
</evidence>
<dbReference type="NCBIfam" id="TIGR00231">
    <property type="entry name" value="small_GTP"/>
    <property type="match status" value="1"/>
</dbReference>
<evidence type="ECO:0000256" key="4">
    <source>
        <dbReference type="HAMAP-Rule" id="MF_00379"/>
    </source>
</evidence>
<dbReference type="InterPro" id="IPR005225">
    <property type="entry name" value="Small_GTP-bd"/>
</dbReference>
<dbReference type="HAMAP" id="MF_00379">
    <property type="entry name" value="GTPase_MnmE"/>
    <property type="match status" value="1"/>
</dbReference>
<dbReference type="Pfam" id="PF12631">
    <property type="entry name" value="MnmE_helical"/>
    <property type="match status" value="1"/>
</dbReference>
<dbReference type="InterPro" id="IPR031168">
    <property type="entry name" value="G_TrmE"/>
</dbReference>
<comment type="caution">
    <text evidence="4">Lacks conserved residue(s) required for the propagation of feature annotation.</text>
</comment>
<evidence type="ECO:0000256" key="3">
    <source>
        <dbReference type="ARBA" id="ARBA00022958"/>
    </source>
</evidence>
<dbReference type="Pfam" id="PF10396">
    <property type="entry name" value="TrmE_N"/>
    <property type="match status" value="1"/>
</dbReference>
<comment type="function">
    <text evidence="4">Exhibits a very high intrinsic GTPase hydrolysis rate. Involved in the addition of a carboxymethylaminomethyl (cmnm) group at the wobble position (U34) of certain tRNAs, forming tRNA-cmnm(5)s(2)U34.</text>
</comment>
<feature type="domain" description="GTP-binding protein TrmE N-terminal" evidence="6">
    <location>
        <begin position="3"/>
        <end position="117"/>
    </location>
</feature>
<feature type="binding site" evidence="4">
    <location>
        <begin position="267"/>
        <end position="270"/>
    </location>
    <ligand>
        <name>GTP</name>
        <dbReference type="ChEBI" id="CHEBI:37565"/>
    </ligand>
</feature>
<gene>
    <name evidence="4 8" type="primary">mnmE</name>
    <name evidence="4" type="synonym">trmE</name>
    <name evidence="8" type="ORF">KY084_07475</name>
</gene>
<name>A0ABS6XLP1_9SPHN</name>
<sequence>MDTIFALSSGAPPAGIAVMRISGPNACRVASEMAGSLPAARQASLRTLRSQESELLDRAMLLWFAGPASATGQDVVEFHLHGGRAVVAAVEAALSSFADIRRAEPGEFTRQALLSGKIDLTEAEGLADLLGAETETARRAAMQTSGGSVRRLIEEWTTRVLLLAAEVEAELDHGDEGDVAVNLAHGLARRCATLADEMDVTLSQPEVERIRDGIHVVLAGPPNAGKSTLLNRMADREVAIVSPIAGTTRDRIEAAVQRNGIAYVLSDTAGLADQTADVIERIGIERARAAMADCDVIVWLDDAPVPQELAAKAIAVTARCDLPDRIGTPERLSVSGASGEGIGALWERIEQHADALTPRLDGPLLNRRQRTLLGTASSAVRHAGLHTDALLLAEELRTARTALDRISGRADVEAVLDGVFSRFCIGK</sequence>
<feature type="binding site" evidence="4">
    <location>
        <position position="223"/>
    </location>
    <ligand>
        <name>K(+)</name>
        <dbReference type="ChEBI" id="CHEBI:29103"/>
    </ligand>
</feature>
<evidence type="ECO:0000313" key="9">
    <source>
        <dbReference type="Proteomes" id="UP001197214"/>
    </source>
</evidence>
<dbReference type="Proteomes" id="UP001197214">
    <property type="component" value="Unassembled WGS sequence"/>
</dbReference>
<dbReference type="GO" id="GO:0016787">
    <property type="term" value="F:hydrolase activity"/>
    <property type="evidence" value="ECO:0007669"/>
    <property type="project" value="UniProtKB-KW"/>
</dbReference>
<feature type="binding site" evidence="4">
    <location>
        <position position="248"/>
    </location>
    <ligand>
        <name>Mg(2+)</name>
        <dbReference type="ChEBI" id="CHEBI:18420"/>
    </ligand>
</feature>
<keyword evidence="3 4" id="KW-0630">Potassium</keyword>
<comment type="subcellular location">
    <subcellularLocation>
        <location evidence="4">Cytoplasm</location>
    </subcellularLocation>
</comment>
<feature type="binding site" evidence="4">
    <location>
        <position position="77"/>
    </location>
    <ligand>
        <name>(6S)-5-formyl-5,6,7,8-tetrahydrofolate</name>
        <dbReference type="ChEBI" id="CHEBI:57457"/>
    </ligand>
</feature>
<feature type="binding site" evidence="4">
    <location>
        <position position="427"/>
    </location>
    <ligand>
        <name>(6S)-5-formyl-5,6,7,8-tetrahydrofolate</name>
        <dbReference type="ChEBI" id="CHEBI:57457"/>
    </ligand>
</feature>
<keyword evidence="2 4" id="KW-0819">tRNA processing</keyword>
<dbReference type="PANTHER" id="PTHR42714">
    <property type="entry name" value="TRNA MODIFICATION GTPASE GTPBP3"/>
    <property type="match status" value="1"/>
</dbReference>
<dbReference type="EMBL" id="JAHWZX010000005">
    <property type="protein sequence ID" value="MBW4330718.1"/>
    <property type="molecule type" value="Genomic_DNA"/>
</dbReference>
<proteinExistence type="inferred from homology"/>
<dbReference type="InterPro" id="IPR025867">
    <property type="entry name" value="MnmE_helical"/>
</dbReference>
<dbReference type="CDD" id="cd04164">
    <property type="entry name" value="trmE"/>
    <property type="match status" value="1"/>
</dbReference>
<dbReference type="Pfam" id="PF01926">
    <property type="entry name" value="MMR_HSR1"/>
    <property type="match status" value="1"/>
</dbReference>
<organism evidence="8 9">
    <name type="scientific">Stakelama flava</name>
    <dbReference type="NCBI Taxonomy" id="2860338"/>
    <lineage>
        <taxon>Bacteria</taxon>
        <taxon>Pseudomonadati</taxon>
        <taxon>Pseudomonadota</taxon>
        <taxon>Alphaproteobacteria</taxon>
        <taxon>Sphingomonadales</taxon>
        <taxon>Sphingomonadaceae</taxon>
        <taxon>Stakelama</taxon>
    </lineage>
</organism>
<reference evidence="8 9" key="1">
    <citation type="submission" date="2021-07" db="EMBL/GenBank/DDBJ databases">
        <title>Stakelama flava sp. nov., a novel endophytic bacterium isolated from branch of Kandelia candel.</title>
        <authorList>
            <person name="Tuo L."/>
        </authorList>
    </citation>
    <scope>NUCLEOTIDE SEQUENCE [LARGE SCALE GENOMIC DNA]</scope>
    <source>
        <strain evidence="8 9">CBK3Z-3</strain>
    </source>
</reference>
<comment type="similarity">
    <text evidence="1 4">Belongs to the TRAFAC class TrmE-Era-EngA-EngB-Septin-like GTPase superfamily. TrmE GTPase family.</text>
</comment>
<comment type="subunit">
    <text evidence="4">Homodimer. Heterotetramer of two MnmE and two MnmG subunits.</text>
</comment>